<dbReference type="PROSITE" id="PS51272">
    <property type="entry name" value="SLH"/>
    <property type="match status" value="3"/>
</dbReference>
<feature type="region of interest" description="Disordered" evidence="2">
    <location>
        <begin position="1382"/>
        <end position="1422"/>
    </location>
</feature>
<feature type="compositionally biased region" description="Polar residues" evidence="2">
    <location>
        <begin position="965"/>
        <end position="978"/>
    </location>
</feature>
<feature type="domain" description="SLH" evidence="4">
    <location>
        <begin position="1721"/>
        <end position="1784"/>
    </location>
</feature>
<gene>
    <name evidence="5" type="ORF">H8706_11000</name>
</gene>
<feature type="domain" description="SLH" evidence="4">
    <location>
        <begin position="1591"/>
        <end position="1656"/>
    </location>
</feature>
<dbReference type="Proteomes" id="UP000647416">
    <property type="component" value="Unassembled WGS sequence"/>
</dbReference>
<evidence type="ECO:0000313" key="6">
    <source>
        <dbReference type="Proteomes" id="UP000647416"/>
    </source>
</evidence>
<keyword evidence="1" id="KW-0677">Repeat</keyword>
<feature type="compositionally biased region" description="Gly residues" evidence="2">
    <location>
        <begin position="1507"/>
        <end position="1524"/>
    </location>
</feature>
<organism evidence="5 6">
    <name type="scientific">Qingrenia yutianensis</name>
    <dbReference type="NCBI Taxonomy" id="2763676"/>
    <lineage>
        <taxon>Bacteria</taxon>
        <taxon>Bacillati</taxon>
        <taxon>Bacillota</taxon>
        <taxon>Clostridia</taxon>
        <taxon>Eubacteriales</taxon>
        <taxon>Oscillospiraceae</taxon>
        <taxon>Qingrenia</taxon>
    </lineage>
</organism>
<evidence type="ECO:0000313" key="5">
    <source>
        <dbReference type="EMBL" id="MBC8597384.1"/>
    </source>
</evidence>
<dbReference type="PANTHER" id="PTHR43308">
    <property type="entry name" value="OUTER MEMBRANE PROTEIN ALPHA-RELATED"/>
    <property type="match status" value="1"/>
</dbReference>
<feature type="region of interest" description="Disordered" evidence="2">
    <location>
        <begin position="955"/>
        <end position="983"/>
    </location>
</feature>
<keyword evidence="6" id="KW-1185">Reference proteome</keyword>
<accession>A0A926FFN0</accession>
<dbReference type="InterPro" id="IPR051465">
    <property type="entry name" value="Cell_Envelope_Struct_Comp"/>
</dbReference>
<keyword evidence="3" id="KW-0732">Signal</keyword>
<feature type="chain" id="PRO_5036712849" evidence="3">
    <location>
        <begin position="32"/>
        <end position="1827"/>
    </location>
</feature>
<feature type="signal peptide" evidence="3">
    <location>
        <begin position="1"/>
        <end position="31"/>
    </location>
</feature>
<name>A0A926FFN0_9FIRM</name>
<evidence type="ECO:0000259" key="4">
    <source>
        <dbReference type="PROSITE" id="PS51272"/>
    </source>
</evidence>
<dbReference type="RefSeq" id="WP_262432668.1">
    <property type="nucleotide sequence ID" value="NZ_JACRTE010000026.1"/>
</dbReference>
<reference evidence="5" key="1">
    <citation type="submission" date="2020-08" db="EMBL/GenBank/DDBJ databases">
        <title>Genome public.</title>
        <authorList>
            <person name="Liu C."/>
            <person name="Sun Q."/>
        </authorList>
    </citation>
    <scope>NUCLEOTIDE SEQUENCE</scope>
    <source>
        <strain evidence="5">NSJ-50</strain>
    </source>
</reference>
<dbReference type="PANTHER" id="PTHR43308:SF5">
    <property type="entry name" value="S-LAYER PROTEIN _ PEPTIDOGLYCAN ENDO-BETA-N-ACETYLGLUCOSAMINIDASE"/>
    <property type="match status" value="1"/>
</dbReference>
<evidence type="ECO:0000256" key="2">
    <source>
        <dbReference type="SAM" id="MobiDB-lite"/>
    </source>
</evidence>
<protein>
    <submittedName>
        <fullName evidence="5">S-layer homology domain-containing protein</fullName>
    </submittedName>
</protein>
<proteinExistence type="predicted"/>
<dbReference type="EMBL" id="JACRTE010000026">
    <property type="protein sequence ID" value="MBC8597384.1"/>
    <property type="molecule type" value="Genomic_DNA"/>
</dbReference>
<feature type="region of interest" description="Disordered" evidence="2">
    <location>
        <begin position="1499"/>
        <end position="1524"/>
    </location>
</feature>
<dbReference type="Pfam" id="PF00395">
    <property type="entry name" value="SLH"/>
    <property type="match status" value="3"/>
</dbReference>
<evidence type="ECO:0000256" key="1">
    <source>
        <dbReference type="ARBA" id="ARBA00022737"/>
    </source>
</evidence>
<evidence type="ECO:0000256" key="3">
    <source>
        <dbReference type="SAM" id="SignalP"/>
    </source>
</evidence>
<feature type="compositionally biased region" description="Basic and acidic residues" evidence="2">
    <location>
        <begin position="1392"/>
        <end position="1422"/>
    </location>
</feature>
<comment type="caution">
    <text evidence="5">The sequence shown here is derived from an EMBL/GenBank/DDBJ whole genome shotgun (WGS) entry which is preliminary data.</text>
</comment>
<feature type="domain" description="SLH" evidence="4">
    <location>
        <begin position="1657"/>
        <end position="1720"/>
    </location>
</feature>
<dbReference type="InterPro" id="IPR001119">
    <property type="entry name" value="SLH_dom"/>
</dbReference>
<sequence>MKTKHFSMKSVISMLLAVILVAGTLPVSVFAAQKSDYEDPADNWLKTNNRTNELDMNATVTYETQWCPVCNKHTTVLTYRVPEYTKSGQTAMNHGVKWSDGYDLEGKKKGNTDSGTPGVDASYTGYHYTKSVCQTCGTINSVDGSGAYNFNNNVYGLNSCDHNFFIDFDNTTYELYDEHQHTTVLKKGEYCQFCKGTYAKANIKKESHDLSSTVDGQIGNNRFYLTEKCDDCGYTTSEYVAAKSVVSSYYGTADGDAHTVSVSDLSDSGVHTKIRYGKTASDCYMTSAPNYTKAGYYPVYYEISYKYGGETMVENGVSYVWLLEDKKDDDSTIIVLPEKHEHDYRYLETVAPSCDNLGYERWQCDGCGNLDKRNYTKATGHNYKAITIRKATCKQGGLKLNLCDKCGSFYEETTPVGEHKYKTENVQPTCRSVGYTNHICEICGNSYITDMTPIISHAYERITKEPTCTDKGYTTSTCTMCGLNYVSDYTEPTGHNWDDGHTVTNSTCESEGVIEYRCKNDNCSEKMIKAESATGHTPGKAATCTEPQTCEKCGTVLALPKGHNYSEKIVAPTCTAMGYTEYKCDNCDDSYIGDYTDKAEHDYKKTVTAPSCTAMGYTTYTCKNCDDEFISDYTDKLSHNYKAEITKPTCTEFGFTTYTCADCGDTYVADYTDKTKHNYDKKVIPPTCTEHGYTVYTCPDCGKEYIGDLTDCEKHTYKKTVVPPTCTEMGYTIYTCESCGDSYKADYVDKAAHDYTKTVTVPTCTALGYTVYECKNCDYKYISDYTDKINHSYIADVTEPTCTASGYTVYTCENCGKTYTADYKDMTGHNLSDWIIDEPATIEHAGEKHIECLTCGEVLSRAAIPQLVEKDRTDEDGNSKVGDFSILVTNANGKPIFDSEISIDINDNVTIKLPSGRLLDYADQTIITAINADSQTPKAELQIFIYDENNNAATGKTDENGQLKVPNNKTSTGDNSGTIGKDDDDRKNTFVVKATDKMNVVIPNCEVYIGESNNIVVDLPEGIKPTSEYPVIITVTDQHGHPQMGVTVITLGDADYIEKGVTDMFGKITLPTAKDGFTDNTGKVRIDGMYVFVNDESGAIENAFVKLNDDSTISVTLPDETSIDYANRITVTVTDKDGNPQKDISVTVSDTVENSLTDKTDENGKMVVPPLSEDITDENGIGKVNGYNVVVTDEKAPIANAVITISEDGRLSVKLPEANKIDIENRISVVVTDNEDKPVKGMTVVISETAAEDEAKTAVDVTDENGKATVPPTNIDVTDFNGYGEVDGYIVIVKNVVGAIEKAHIRHNAEVKNEDGTVKSAENISVELPENIKFEYANRITISVSKKVDNTAVKGMTVVTSEFVIEGTETKSLTGVTDKDGVIILPPSNEGVTDKDGKTDISETTPGKDTDGDGKEDTEESKTEYNITVEDTKEKIENAYIEIKDSKITVTLPDTHKLTTSNQTTVTVTDKENKAVKGVSVTIKDKTTEKTATTDANGKVTLPVKSTGGGSSSGGGGGRGGSNGGGYYTTVNVKITDKDGKAVTNFSKSTDSKGNLTITLPSGKTLDNGNFYTVTVTDNKGNAKAETSVILKDRNKGEATGTTDKNGMLILPASEHKAYIFGYNDGTFRPDNNMSRAEAAAIFARLISEQKGEKISGKSNFNDVSKNEWYSDYIGYLSKYGIIKGYADNTFRPDDNVSRAEFVAMTVRFNSLFNDVKKGSYTVKYTDVATNYWAYSDVAYAKHAGWLNGYADGTFKGDNAITRAEVVTVVNRATGRKADESYITKNVSVLNKFTDIRNNSMWYYADVMEAANTHLANSANNTETWVK</sequence>